<dbReference type="RefSeq" id="WP_284242080.1">
    <property type="nucleotide sequence ID" value="NZ_BSSQ01000028.1"/>
</dbReference>
<comment type="caution">
    <text evidence="11">The sequence shown here is derived from an EMBL/GenBank/DDBJ whole genome shotgun (WGS) entry which is preliminary data.</text>
</comment>
<keyword evidence="3 8" id="KW-0597">Phosphoprotein</keyword>
<evidence type="ECO:0000256" key="6">
    <source>
        <dbReference type="ARBA" id="ARBA00023125"/>
    </source>
</evidence>
<evidence type="ECO:0000256" key="1">
    <source>
        <dbReference type="ARBA" id="ARBA00004496"/>
    </source>
</evidence>
<keyword evidence="7" id="KW-0804">Transcription</keyword>
<feature type="domain" description="HTH araC/xylS-type" evidence="9">
    <location>
        <begin position="440"/>
        <end position="538"/>
    </location>
</feature>
<dbReference type="PROSITE" id="PS01124">
    <property type="entry name" value="HTH_ARAC_FAMILY_2"/>
    <property type="match status" value="1"/>
</dbReference>
<evidence type="ECO:0000256" key="2">
    <source>
        <dbReference type="ARBA" id="ARBA00022490"/>
    </source>
</evidence>
<evidence type="ECO:0000259" key="10">
    <source>
        <dbReference type="PROSITE" id="PS50110"/>
    </source>
</evidence>
<dbReference type="InterPro" id="IPR051552">
    <property type="entry name" value="HptR"/>
</dbReference>
<dbReference type="SMART" id="SM00342">
    <property type="entry name" value="HTH_ARAC"/>
    <property type="match status" value="1"/>
</dbReference>
<dbReference type="Pfam" id="PF00072">
    <property type="entry name" value="Response_reg"/>
    <property type="match status" value="1"/>
</dbReference>
<dbReference type="InterPro" id="IPR001789">
    <property type="entry name" value="Sig_transdc_resp-reg_receiver"/>
</dbReference>
<gene>
    <name evidence="11" type="ORF">MU1_56270</name>
</gene>
<dbReference type="PROSITE" id="PS50110">
    <property type="entry name" value="RESPONSE_REGULATORY"/>
    <property type="match status" value="1"/>
</dbReference>
<dbReference type="Pfam" id="PF12833">
    <property type="entry name" value="HTH_18"/>
    <property type="match status" value="1"/>
</dbReference>
<name>A0ABQ6GKA8_9BACL</name>
<dbReference type="SUPFAM" id="SSF46689">
    <property type="entry name" value="Homeodomain-like"/>
    <property type="match status" value="2"/>
</dbReference>
<evidence type="ECO:0008006" key="13">
    <source>
        <dbReference type="Google" id="ProtNLM"/>
    </source>
</evidence>
<dbReference type="SMART" id="SM00448">
    <property type="entry name" value="REC"/>
    <property type="match status" value="1"/>
</dbReference>
<dbReference type="EMBL" id="BSSQ01000028">
    <property type="protein sequence ID" value="GLX71278.1"/>
    <property type="molecule type" value="Genomic_DNA"/>
</dbReference>
<dbReference type="PROSITE" id="PS00041">
    <property type="entry name" value="HTH_ARAC_FAMILY_1"/>
    <property type="match status" value="1"/>
</dbReference>
<dbReference type="Proteomes" id="UP001157114">
    <property type="component" value="Unassembled WGS sequence"/>
</dbReference>
<evidence type="ECO:0000259" key="9">
    <source>
        <dbReference type="PROSITE" id="PS01124"/>
    </source>
</evidence>
<evidence type="ECO:0000313" key="11">
    <source>
        <dbReference type="EMBL" id="GLX71278.1"/>
    </source>
</evidence>
<keyword evidence="5" id="KW-0805">Transcription regulation</keyword>
<feature type="modified residue" description="4-aspartylphosphate" evidence="8">
    <location>
        <position position="55"/>
    </location>
</feature>
<dbReference type="PANTHER" id="PTHR42713">
    <property type="entry name" value="HISTIDINE KINASE-RELATED"/>
    <property type="match status" value="1"/>
</dbReference>
<keyword evidence="12" id="KW-1185">Reference proteome</keyword>
<proteinExistence type="predicted"/>
<dbReference type="Gene3D" id="3.40.50.2300">
    <property type="match status" value="1"/>
</dbReference>
<keyword evidence="6" id="KW-0238">DNA-binding</keyword>
<reference evidence="11 12" key="1">
    <citation type="submission" date="2023-03" db="EMBL/GenBank/DDBJ databases">
        <title>Draft genome sequence of the bacteria which degrade cell wall of Tricholomamatutake.</title>
        <authorList>
            <person name="Konishi Y."/>
            <person name="Fukuta Y."/>
            <person name="Shirasaka N."/>
        </authorList>
    </citation>
    <scope>NUCLEOTIDE SEQUENCE [LARGE SCALE GENOMIC DNA]</scope>
    <source>
        <strain evidence="12">mu1</strain>
    </source>
</reference>
<evidence type="ECO:0000256" key="5">
    <source>
        <dbReference type="ARBA" id="ARBA00023015"/>
    </source>
</evidence>
<dbReference type="SUPFAM" id="SSF52172">
    <property type="entry name" value="CheY-like"/>
    <property type="match status" value="1"/>
</dbReference>
<protein>
    <recommendedName>
        <fullName evidence="13">DNA-binding response regulator</fullName>
    </recommendedName>
</protein>
<feature type="domain" description="Response regulatory" evidence="10">
    <location>
        <begin position="3"/>
        <end position="120"/>
    </location>
</feature>
<dbReference type="Gene3D" id="1.10.10.60">
    <property type="entry name" value="Homeodomain-like"/>
    <property type="match status" value="2"/>
</dbReference>
<evidence type="ECO:0000256" key="4">
    <source>
        <dbReference type="ARBA" id="ARBA00023012"/>
    </source>
</evidence>
<accession>A0ABQ6GKA8</accession>
<dbReference type="PANTHER" id="PTHR42713:SF3">
    <property type="entry name" value="TRANSCRIPTIONAL REGULATORY PROTEIN HPTR"/>
    <property type="match status" value="1"/>
</dbReference>
<keyword evidence="4" id="KW-0902">Two-component regulatory system</keyword>
<dbReference type="InterPro" id="IPR018060">
    <property type="entry name" value="HTH_AraC"/>
</dbReference>
<evidence type="ECO:0000313" key="12">
    <source>
        <dbReference type="Proteomes" id="UP001157114"/>
    </source>
</evidence>
<dbReference type="InterPro" id="IPR018062">
    <property type="entry name" value="HTH_AraC-typ_CS"/>
</dbReference>
<evidence type="ECO:0000256" key="3">
    <source>
        <dbReference type="ARBA" id="ARBA00022553"/>
    </source>
</evidence>
<evidence type="ECO:0000256" key="8">
    <source>
        <dbReference type="PROSITE-ProRule" id="PRU00169"/>
    </source>
</evidence>
<dbReference type="PRINTS" id="PR00032">
    <property type="entry name" value="HTHARAC"/>
</dbReference>
<dbReference type="CDD" id="cd17536">
    <property type="entry name" value="REC_YesN-like"/>
    <property type="match status" value="1"/>
</dbReference>
<dbReference type="InterPro" id="IPR011006">
    <property type="entry name" value="CheY-like_superfamily"/>
</dbReference>
<comment type="subcellular location">
    <subcellularLocation>
        <location evidence="1">Cytoplasm</location>
    </subcellularLocation>
</comment>
<dbReference type="InterPro" id="IPR009057">
    <property type="entry name" value="Homeodomain-like_sf"/>
</dbReference>
<organism evidence="11 12">
    <name type="scientific">Paenibacillus glycanilyticus</name>
    <dbReference type="NCBI Taxonomy" id="126569"/>
    <lineage>
        <taxon>Bacteria</taxon>
        <taxon>Bacillati</taxon>
        <taxon>Bacillota</taxon>
        <taxon>Bacilli</taxon>
        <taxon>Bacillales</taxon>
        <taxon>Paenibacillaceae</taxon>
        <taxon>Paenibacillus</taxon>
    </lineage>
</organism>
<sequence>MAQLLIVDDEAHVVDRLAGTVDWKSIGIDQVYKAYSGYEALEQLHQFSIDIVITDIRMPGMSGLQLIAEINRQWPKTKSILLSGYSEFNYAKQAMQFQTEDYLLKPVKTADLLATVSRVLRKLEREWEEVISVQRISYTLKEHMPLLRANLLHELLQGKLWNRTVLREKMARLELGKEPWQSFSLMTVRMDDHLEGLSGAEEDLSWKEFAVANMAEELFGGRYALWHAKDSHDYLIFLLTLKQDAEGEDPGWLERTASVLQSAAHVYLKGKVSIMVSGTGAFPEDVPGIYNRSITAYRNRIGDEPEQFMRLEDEESETTAVQTLACLYEPPALIHLLEAARWEAVEERYKRIFEGVESGETTSEEQLLEIYLTIASAYAFIAHKNGRLLADTLGADYSRMTSALPIRTMHHLREWAFRTLKLLREDMAKETKDNRHSLIERIRRFIDENATRDLSLQLVADQVKLHPVYVSKVYKLETGENISDYIQRVKMEEAQSLLKHSDEKVYEIAARLGYQRPHSFISAFKKTFGMTPQEYRDGHLS</sequence>
<keyword evidence="2" id="KW-0963">Cytoplasm</keyword>
<evidence type="ECO:0000256" key="7">
    <source>
        <dbReference type="ARBA" id="ARBA00023163"/>
    </source>
</evidence>
<dbReference type="InterPro" id="IPR020449">
    <property type="entry name" value="Tscrpt_reg_AraC-type_HTH"/>
</dbReference>